<dbReference type="EMBL" id="OC933897">
    <property type="protein sequence ID" value="CAD7660050.1"/>
    <property type="molecule type" value="Genomic_DNA"/>
</dbReference>
<evidence type="ECO:0000313" key="16">
    <source>
        <dbReference type="Proteomes" id="UP000728032"/>
    </source>
</evidence>
<dbReference type="GO" id="GO:0016705">
    <property type="term" value="F:oxidoreductase activity, acting on paired donors, with incorporation or reduction of molecular oxygen"/>
    <property type="evidence" value="ECO:0007669"/>
    <property type="project" value="InterPro"/>
</dbReference>
<evidence type="ECO:0000256" key="12">
    <source>
        <dbReference type="ARBA" id="ARBA00023004"/>
    </source>
</evidence>
<comment type="similarity">
    <text evidence="4">Belongs to the cytochrome P450 family.</text>
</comment>
<evidence type="ECO:0000256" key="1">
    <source>
        <dbReference type="ARBA" id="ARBA00001971"/>
    </source>
</evidence>
<dbReference type="GO" id="GO:0005506">
    <property type="term" value="F:iron ion binding"/>
    <property type="evidence" value="ECO:0007669"/>
    <property type="project" value="InterPro"/>
</dbReference>
<protein>
    <recommendedName>
        <fullName evidence="17">Cytochrome P450</fullName>
    </recommendedName>
</protein>
<evidence type="ECO:0008006" key="17">
    <source>
        <dbReference type="Google" id="ProtNLM"/>
    </source>
</evidence>
<keyword evidence="16" id="KW-1185">Reference proteome</keyword>
<evidence type="ECO:0000256" key="2">
    <source>
        <dbReference type="ARBA" id="ARBA00004174"/>
    </source>
</evidence>
<evidence type="ECO:0000256" key="14">
    <source>
        <dbReference type="ARBA" id="ARBA00023136"/>
    </source>
</evidence>
<evidence type="ECO:0000256" key="13">
    <source>
        <dbReference type="ARBA" id="ARBA00023033"/>
    </source>
</evidence>
<evidence type="ECO:0000256" key="8">
    <source>
        <dbReference type="ARBA" id="ARBA00022824"/>
    </source>
</evidence>
<keyword evidence="7" id="KW-0479">Metal-binding</keyword>
<comment type="cofactor">
    <cofactor evidence="1">
        <name>heme</name>
        <dbReference type="ChEBI" id="CHEBI:30413"/>
    </cofactor>
</comment>
<evidence type="ECO:0000256" key="5">
    <source>
        <dbReference type="ARBA" id="ARBA00022617"/>
    </source>
</evidence>
<dbReference type="PANTHER" id="PTHR24292">
    <property type="entry name" value="CYTOCHROME P450"/>
    <property type="match status" value="1"/>
</dbReference>
<evidence type="ECO:0000256" key="4">
    <source>
        <dbReference type="ARBA" id="ARBA00010617"/>
    </source>
</evidence>
<keyword evidence="14" id="KW-0472">Membrane</keyword>
<dbReference type="GO" id="GO:0005524">
    <property type="term" value="F:ATP binding"/>
    <property type="evidence" value="ECO:0007669"/>
    <property type="project" value="InterPro"/>
</dbReference>
<dbReference type="Pfam" id="PF00067">
    <property type="entry name" value="p450"/>
    <property type="match status" value="1"/>
</dbReference>
<evidence type="ECO:0000256" key="10">
    <source>
        <dbReference type="ARBA" id="ARBA00022989"/>
    </source>
</evidence>
<keyword evidence="5" id="KW-0349">Heme</keyword>
<dbReference type="GO" id="GO:0005789">
    <property type="term" value="C:endoplasmic reticulum membrane"/>
    <property type="evidence" value="ECO:0007669"/>
    <property type="project" value="UniProtKB-SubCell"/>
</dbReference>
<accession>A0A7R9MH57</accession>
<dbReference type="Gene3D" id="1.20.1560.10">
    <property type="entry name" value="ABC transporter type 1, transmembrane domain"/>
    <property type="match status" value="1"/>
</dbReference>
<dbReference type="InterPro" id="IPR050476">
    <property type="entry name" value="Insect_CytP450_Detox"/>
</dbReference>
<reference evidence="15" key="1">
    <citation type="submission" date="2020-11" db="EMBL/GenBank/DDBJ databases">
        <authorList>
            <person name="Tran Van P."/>
        </authorList>
    </citation>
    <scope>NUCLEOTIDE SEQUENCE</scope>
</reference>
<evidence type="ECO:0000256" key="9">
    <source>
        <dbReference type="ARBA" id="ARBA00022848"/>
    </source>
</evidence>
<dbReference type="InterPro" id="IPR036640">
    <property type="entry name" value="ABC1_TM_sf"/>
</dbReference>
<dbReference type="Proteomes" id="UP000728032">
    <property type="component" value="Unassembled WGS sequence"/>
</dbReference>
<evidence type="ECO:0000256" key="3">
    <source>
        <dbReference type="ARBA" id="ARBA00004406"/>
    </source>
</evidence>
<dbReference type="AlphaFoldDB" id="A0A7R9MH57"/>
<keyword evidence="13" id="KW-0503">Monooxygenase</keyword>
<keyword evidence="6" id="KW-0812">Transmembrane</keyword>
<gene>
    <name evidence="15" type="ORF">ONB1V03_LOCUS16621</name>
</gene>
<name>A0A7R9MH57_9ACAR</name>
<dbReference type="OrthoDB" id="6504953at2759"/>
<dbReference type="EMBL" id="CAJPVJ010019072">
    <property type="protein sequence ID" value="CAG2177188.1"/>
    <property type="molecule type" value="Genomic_DNA"/>
</dbReference>
<evidence type="ECO:0000256" key="11">
    <source>
        <dbReference type="ARBA" id="ARBA00023002"/>
    </source>
</evidence>
<dbReference type="Gene3D" id="1.10.630.10">
    <property type="entry name" value="Cytochrome P450"/>
    <property type="match status" value="1"/>
</dbReference>
<dbReference type="PANTHER" id="PTHR24292:SF54">
    <property type="entry name" value="CYP9F3-RELATED"/>
    <property type="match status" value="1"/>
</dbReference>
<evidence type="ECO:0000313" key="15">
    <source>
        <dbReference type="EMBL" id="CAD7660050.1"/>
    </source>
</evidence>
<keyword evidence="12" id="KW-0408">Iron</keyword>
<evidence type="ECO:0000256" key="6">
    <source>
        <dbReference type="ARBA" id="ARBA00022692"/>
    </source>
</evidence>
<keyword evidence="11" id="KW-0560">Oxidoreductase</keyword>
<dbReference type="InterPro" id="IPR036396">
    <property type="entry name" value="Cyt_P450_sf"/>
</dbReference>
<keyword evidence="9" id="KW-0492">Microsome</keyword>
<dbReference type="GO" id="GO:0020037">
    <property type="term" value="F:heme binding"/>
    <property type="evidence" value="ECO:0007669"/>
    <property type="project" value="InterPro"/>
</dbReference>
<dbReference type="SUPFAM" id="SSF90123">
    <property type="entry name" value="ABC transporter transmembrane region"/>
    <property type="match status" value="1"/>
</dbReference>
<feature type="non-terminal residue" evidence="15">
    <location>
        <position position="1"/>
    </location>
</feature>
<dbReference type="SUPFAM" id="SSF48264">
    <property type="entry name" value="Cytochrome P450"/>
    <property type="match status" value="1"/>
</dbReference>
<organism evidence="15">
    <name type="scientific">Oppiella nova</name>
    <dbReference type="NCBI Taxonomy" id="334625"/>
    <lineage>
        <taxon>Eukaryota</taxon>
        <taxon>Metazoa</taxon>
        <taxon>Ecdysozoa</taxon>
        <taxon>Arthropoda</taxon>
        <taxon>Chelicerata</taxon>
        <taxon>Arachnida</taxon>
        <taxon>Acari</taxon>
        <taxon>Acariformes</taxon>
        <taxon>Sarcoptiformes</taxon>
        <taxon>Oribatida</taxon>
        <taxon>Brachypylina</taxon>
        <taxon>Oppioidea</taxon>
        <taxon>Oppiidae</taxon>
        <taxon>Oppiella</taxon>
    </lineage>
</organism>
<evidence type="ECO:0000256" key="7">
    <source>
        <dbReference type="ARBA" id="ARBA00022723"/>
    </source>
</evidence>
<dbReference type="InterPro" id="IPR001128">
    <property type="entry name" value="Cyt_P450"/>
</dbReference>
<proteinExistence type="inferred from homology"/>
<keyword evidence="8" id="KW-0256">Endoplasmic reticulum</keyword>
<keyword evidence="10" id="KW-1133">Transmembrane helix</keyword>
<comment type="subcellular location">
    <subcellularLocation>
        <location evidence="3">Endoplasmic reticulum membrane</location>
        <topology evidence="3">Peripheral membrane protein</topology>
    </subcellularLocation>
    <subcellularLocation>
        <location evidence="2">Microsome membrane</location>
        <topology evidence="2">Peripheral membrane protein</topology>
    </subcellularLocation>
</comment>
<dbReference type="GO" id="GO:0004497">
    <property type="term" value="F:monooxygenase activity"/>
    <property type="evidence" value="ECO:0007669"/>
    <property type="project" value="UniProtKB-KW"/>
</dbReference>
<sequence>MGTTRSPIYNHMSTTLSGLATIRAFGTQNMFMNQYYRYQNDHTSTYFIYLTRDFQFWSSRGINGPKPVPLLGTYWQLLLKPFQIVGLDNQQRTYICTQPTLTVSDPELIRDMNIKDFHISPTFSSGKMRSMHPIIIDCVHRLDNYLETKSMDGEDVETKKTMGSLTMDVIFSCAFGTKIDTYNDHKTNEFIVNTKEVFCGAVWRLWVFIALVKISPKLFEWTGFQIIDPSVQKFFITAVSD</sequence>